<dbReference type="GeneID" id="100902241"/>
<dbReference type="RefSeq" id="XP_003737310.1">
    <property type="nucleotide sequence ID" value="XM_003737262.1"/>
</dbReference>
<name>A0AAJ6QM47_9ACAR</name>
<gene>
    <name evidence="3" type="primary">LOC100902241</name>
</gene>
<proteinExistence type="predicted"/>
<dbReference type="Gene3D" id="1.25.40.10">
    <property type="entry name" value="Tetratricopeptide repeat domain"/>
    <property type="match status" value="1"/>
</dbReference>
<keyword evidence="2" id="KW-1185">Reference proteome</keyword>
<evidence type="ECO:0000256" key="1">
    <source>
        <dbReference type="PROSITE-ProRule" id="PRU00339"/>
    </source>
</evidence>
<dbReference type="AlphaFoldDB" id="A0AAJ6QM47"/>
<dbReference type="KEGG" id="goe:100902241"/>
<accession>A0AAJ6QM47</accession>
<keyword evidence="1" id="KW-0802">TPR repeat</keyword>
<dbReference type="GO" id="GO:0005794">
    <property type="term" value="C:Golgi apparatus"/>
    <property type="evidence" value="ECO:0007669"/>
    <property type="project" value="TreeGrafter"/>
</dbReference>
<dbReference type="PANTHER" id="PTHR21581:SF6">
    <property type="entry name" value="TRAFFICKING PROTEIN PARTICLE COMPLEX SUBUNIT 12"/>
    <property type="match status" value="1"/>
</dbReference>
<reference evidence="3" key="1">
    <citation type="submission" date="2025-08" db="UniProtKB">
        <authorList>
            <consortium name="RefSeq"/>
        </authorList>
    </citation>
    <scope>IDENTIFICATION</scope>
</reference>
<dbReference type="SUPFAM" id="SSF48452">
    <property type="entry name" value="TPR-like"/>
    <property type="match status" value="1"/>
</dbReference>
<protein>
    <submittedName>
        <fullName evidence="3">Trafficking protein particle complex subunit 12</fullName>
    </submittedName>
</protein>
<dbReference type="PANTHER" id="PTHR21581">
    <property type="entry name" value="D-ALANYL-D-ALANINE CARBOXYPEPTIDASE"/>
    <property type="match status" value="1"/>
</dbReference>
<dbReference type="Proteomes" id="UP000694867">
    <property type="component" value="Unplaced"/>
</dbReference>
<dbReference type="Pfam" id="PF14559">
    <property type="entry name" value="TPR_19"/>
    <property type="match status" value="1"/>
</dbReference>
<dbReference type="InterPro" id="IPR011990">
    <property type="entry name" value="TPR-like_helical_dom_sf"/>
</dbReference>
<dbReference type="PROSITE" id="PS50005">
    <property type="entry name" value="TPR"/>
    <property type="match status" value="1"/>
</dbReference>
<feature type="repeat" description="TPR" evidence="1">
    <location>
        <begin position="272"/>
        <end position="305"/>
    </location>
</feature>
<dbReference type="InterPro" id="IPR019734">
    <property type="entry name" value="TPR_rpt"/>
</dbReference>
<evidence type="ECO:0000313" key="3">
    <source>
        <dbReference type="RefSeq" id="XP_003737310.1"/>
    </source>
</evidence>
<dbReference type="GO" id="GO:0030008">
    <property type="term" value="C:TRAPP complex"/>
    <property type="evidence" value="ECO:0007669"/>
    <property type="project" value="TreeGrafter"/>
</dbReference>
<evidence type="ECO:0000313" key="2">
    <source>
        <dbReference type="Proteomes" id="UP000694867"/>
    </source>
</evidence>
<sequence length="388" mass="43551">MDSGENNTLPSELSWKQTVLERLSNYPILGSVPELKVVFTQDLGRNLRAQDSSQQHAETTPPSRELLQELLRDGRFRAAFSMTTKLLSSESEIRNALEIWQCRINLFIRLGAFSEAKLEIDQFSQLEDLPIQFGQNSTNGGVPFTLLLSVAHLHILCGYNDRAQGKLTKLLNQSSENIEYFRTRGKEDFAQLWEDRRLKVTAMLVNYGVEQNDFKFAIDALFDYRDRQKDPLEVAKIDSTMGKLFLQFGDVATAESLFQKANKLCHGVEGQLQILKNNALLSIANGNYQAAHAAYGEALQLKPEDITFINNMAVCALYMGRSAEGTQQIEAALNANPNAMLNECTVGNICALYRLQSIVGENKKAKVREMVAQYCPETFNCQALESES</sequence>
<organism evidence="2 3">
    <name type="scientific">Galendromus occidentalis</name>
    <name type="common">western predatory mite</name>
    <dbReference type="NCBI Taxonomy" id="34638"/>
    <lineage>
        <taxon>Eukaryota</taxon>
        <taxon>Metazoa</taxon>
        <taxon>Ecdysozoa</taxon>
        <taxon>Arthropoda</taxon>
        <taxon>Chelicerata</taxon>
        <taxon>Arachnida</taxon>
        <taxon>Acari</taxon>
        <taxon>Parasitiformes</taxon>
        <taxon>Mesostigmata</taxon>
        <taxon>Gamasina</taxon>
        <taxon>Phytoseioidea</taxon>
        <taxon>Phytoseiidae</taxon>
        <taxon>Typhlodrominae</taxon>
        <taxon>Galendromus</taxon>
    </lineage>
</organism>